<dbReference type="InterPro" id="IPR043128">
    <property type="entry name" value="Rev_trsase/Diguanyl_cyclase"/>
</dbReference>
<name>A0A5J4X3Z8_9EUKA</name>
<evidence type="ECO:0000313" key="1">
    <source>
        <dbReference type="EMBL" id="KAA6401492.1"/>
    </source>
</evidence>
<dbReference type="EMBL" id="SNRW01000381">
    <property type="protein sequence ID" value="KAA6401492.1"/>
    <property type="molecule type" value="Genomic_DNA"/>
</dbReference>
<protein>
    <recommendedName>
        <fullName evidence="3">Reverse transcriptase domain-containing protein</fullName>
    </recommendedName>
</protein>
<sequence>MGATPNWTYIEALKQLEAMQHYNEYHGSKKQMLEYQNQLIKEIQAGNEIETDNIRIFNSSLLVPKPDEKQRKILDCRNINQLTTPLKFKMEGVESIKQILEPSDFAITLDLQDVYHHIRVPDQLFPYFGFTFMGRLSFIEVYRLAIEIPHTFSIRQYNLRSMRSEKDGFH</sequence>
<dbReference type="Gene3D" id="3.10.10.10">
    <property type="entry name" value="HIV Type 1 Reverse Transcriptase, subunit A, domain 1"/>
    <property type="match status" value="1"/>
</dbReference>
<accession>A0A5J4X3Z8</accession>
<dbReference type="OrthoDB" id="2284295at2759"/>
<dbReference type="InterPro" id="IPR043502">
    <property type="entry name" value="DNA/RNA_pol_sf"/>
</dbReference>
<organism evidence="1 2">
    <name type="scientific">Streblomastix strix</name>
    <dbReference type="NCBI Taxonomy" id="222440"/>
    <lineage>
        <taxon>Eukaryota</taxon>
        <taxon>Metamonada</taxon>
        <taxon>Preaxostyla</taxon>
        <taxon>Oxymonadida</taxon>
        <taxon>Streblomastigidae</taxon>
        <taxon>Streblomastix</taxon>
    </lineage>
</organism>
<reference evidence="1 2" key="1">
    <citation type="submission" date="2019-03" db="EMBL/GenBank/DDBJ databases">
        <title>Single cell metagenomics reveals metabolic interactions within the superorganism composed of flagellate Streblomastix strix and complex community of Bacteroidetes bacteria on its surface.</title>
        <authorList>
            <person name="Treitli S.C."/>
            <person name="Kolisko M."/>
            <person name="Husnik F."/>
            <person name="Keeling P."/>
            <person name="Hampl V."/>
        </authorList>
    </citation>
    <scope>NUCLEOTIDE SEQUENCE [LARGE SCALE GENOMIC DNA]</scope>
    <source>
        <strain evidence="1">ST1C</strain>
    </source>
</reference>
<dbReference type="AlphaFoldDB" id="A0A5J4X3Z8"/>
<gene>
    <name evidence="1" type="ORF">EZS28_002975</name>
</gene>
<dbReference type="Gene3D" id="3.30.70.270">
    <property type="match status" value="1"/>
</dbReference>
<dbReference type="Proteomes" id="UP000324800">
    <property type="component" value="Unassembled WGS sequence"/>
</dbReference>
<evidence type="ECO:0008006" key="3">
    <source>
        <dbReference type="Google" id="ProtNLM"/>
    </source>
</evidence>
<dbReference type="SUPFAM" id="SSF56672">
    <property type="entry name" value="DNA/RNA polymerases"/>
    <property type="match status" value="1"/>
</dbReference>
<comment type="caution">
    <text evidence="1">The sequence shown here is derived from an EMBL/GenBank/DDBJ whole genome shotgun (WGS) entry which is preliminary data.</text>
</comment>
<proteinExistence type="predicted"/>
<evidence type="ECO:0000313" key="2">
    <source>
        <dbReference type="Proteomes" id="UP000324800"/>
    </source>
</evidence>